<dbReference type="AlphaFoldDB" id="A0A167RQ72"/>
<dbReference type="EMBL" id="AZHB01000017">
    <property type="protein sequence ID" value="OAA58823.1"/>
    <property type="molecule type" value="Genomic_DNA"/>
</dbReference>
<evidence type="ECO:0000313" key="2">
    <source>
        <dbReference type="Proteomes" id="UP000076744"/>
    </source>
</evidence>
<keyword evidence="2" id="KW-1185">Reference proteome</keyword>
<gene>
    <name evidence="1" type="ORF">ISF_06606</name>
</gene>
<evidence type="ECO:0000313" key="1">
    <source>
        <dbReference type="EMBL" id="OAA58823.1"/>
    </source>
</evidence>
<sequence>MSFNADPASRRYTDGILEEIALNYSFQSVSLMNCILALSALHIKRKKIAGDPALISLLAHEYINASTSQILTDMEVADPKTFPHLVVASLLMTAISSEQFRDERFGANLFILNWMKIWCGIGIMMERITIPGLIRCGLSSLFYRPPLNLDASKDNIPEVLQIMVDLDPDDPDNHAVYREALRCLDDETWEHEPARVLTPEEMLHFETRDIYVDRGRATVPQGPDNAAD</sequence>
<dbReference type="GeneID" id="30022898"/>
<dbReference type="OrthoDB" id="5419315at2759"/>
<dbReference type="STRING" id="1081104.A0A167RQ72"/>
<organism evidence="1 2">
    <name type="scientific">Cordyceps fumosorosea (strain ARSEF 2679)</name>
    <name type="common">Isaria fumosorosea</name>
    <dbReference type="NCBI Taxonomy" id="1081104"/>
    <lineage>
        <taxon>Eukaryota</taxon>
        <taxon>Fungi</taxon>
        <taxon>Dikarya</taxon>
        <taxon>Ascomycota</taxon>
        <taxon>Pezizomycotina</taxon>
        <taxon>Sordariomycetes</taxon>
        <taxon>Hypocreomycetidae</taxon>
        <taxon>Hypocreales</taxon>
        <taxon>Cordycipitaceae</taxon>
        <taxon>Cordyceps</taxon>
    </lineage>
</organism>
<name>A0A167RQ72_CORFA</name>
<protein>
    <submittedName>
        <fullName evidence="1">Fungal transcriptional regulatory protein</fullName>
    </submittedName>
</protein>
<dbReference type="RefSeq" id="XP_018702698.1">
    <property type="nucleotide sequence ID" value="XM_018850210.1"/>
</dbReference>
<proteinExistence type="predicted"/>
<reference evidence="1 2" key="1">
    <citation type="journal article" date="2016" name="Genome Biol. Evol.">
        <title>Divergent and convergent evolution of fungal pathogenicity.</title>
        <authorList>
            <person name="Shang Y."/>
            <person name="Xiao G."/>
            <person name="Zheng P."/>
            <person name="Cen K."/>
            <person name="Zhan S."/>
            <person name="Wang C."/>
        </authorList>
    </citation>
    <scope>NUCLEOTIDE SEQUENCE [LARGE SCALE GENOMIC DNA]</scope>
    <source>
        <strain evidence="1 2">ARSEF 2679</strain>
    </source>
</reference>
<accession>A0A167RQ72</accession>
<dbReference type="Proteomes" id="UP000076744">
    <property type="component" value="Unassembled WGS sequence"/>
</dbReference>
<comment type="caution">
    <text evidence="1">The sequence shown here is derived from an EMBL/GenBank/DDBJ whole genome shotgun (WGS) entry which is preliminary data.</text>
</comment>